<dbReference type="GO" id="GO:0008443">
    <property type="term" value="F:phosphofructokinase activity"/>
    <property type="evidence" value="ECO:0007669"/>
    <property type="project" value="TreeGrafter"/>
</dbReference>
<accession>R2VIS6</accession>
<dbReference type="PIRSF" id="PIRSF000535">
    <property type="entry name" value="1PFK/6PFK/LacC"/>
    <property type="match status" value="1"/>
</dbReference>
<keyword evidence="5 6" id="KW-0067">ATP-binding</keyword>
<feature type="domain" description="Carbohydrate kinase PfkB" evidence="7">
    <location>
        <begin position="11"/>
        <end position="287"/>
    </location>
</feature>
<dbReference type="PANTHER" id="PTHR46566:SF5">
    <property type="entry name" value="1-PHOSPHOFRUCTOKINASE"/>
    <property type="match status" value="1"/>
</dbReference>
<evidence type="ECO:0000256" key="3">
    <source>
        <dbReference type="ARBA" id="ARBA00022741"/>
    </source>
</evidence>
<dbReference type="Gene3D" id="3.40.1190.20">
    <property type="match status" value="1"/>
</dbReference>
<evidence type="ECO:0000256" key="4">
    <source>
        <dbReference type="ARBA" id="ARBA00022777"/>
    </source>
</evidence>
<comment type="caution">
    <text evidence="8">The sequence shown here is derived from an EMBL/GenBank/DDBJ whole genome shotgun (WGS) entry which is preliminary data.</text>
</comment>
<dbReference type="OrthoDB" id="9801219at2"/>
<dbReference type="EC" id="2.7.1.144" evidence="6"/>
<dbReference type="PATRIC" id="fig|1158614.3.peg.752"/>
<dbReference type="EMBL" id="ASWH01000002">
    <property type="protein sequence ID" value="EOW79496.1"/>
    <property type="molecule type" value="Genomic_DNA"/>
</dbReference>
<name>R2VIS6_9ENTE</name>
<dbReference type="CDD" id="cd01164">
    <property type="entry name" value="FruK_PfkB_like"/>
    <property type="match status" value="1"/>
</dbReference>
<comment type="similarity">
    <text evidence="6">Belongs to the carbohydrate kinase PfkB family. LacC subfamily.</text>
</comment>
<comment type="pathway">
    <text evidence="6">Carbohydrate metabolism; D-tagatose 6-phosphate degradation; D-glyceraldehyde 3-phosphate and glycerone phosphate from D-tagatose 6-phosphate: step 1/2.</text>
</comment>
<dbReference type="PANTHER" id="PTHR46566">
    <property type="entry name" value="1-PHOSPHOFRUCTOKINASE-RELATED"/>
    <property type="match status" value="1"/>
</dbReference>
<comment type="catalytic activity">
    <reaction evidence="6">
        <text>D-tagatofuranose 6-phosphate + ATP = D-tagatofuranose 1,6-bisphosphate + ADP + H(+)</text>
        <dbReference type="Rhea" id="RHEA:12420"/>
        <dbReference type="ChEBI" id="CHEBI:15378"/>
        <dbReference type="ChEBI" id="CHEBI:30616"/>
        <dbReference type="ChEBI" id="CHEBI:58694"/>
        <dbReference type="ChEBI" id="CHEBI:58695"/>
        <dbReference type="ChEBI" id="CHEBI:456216"/>
        <dbReference type="EC" id="2.7.1.144"/>
    </reaction>
</comment>
<dbReference type="RefSeq" id="WP_010779174.1">
    <property type="nucleotide sequence ID" value="NZ_ASWH01000002.1"/>
</dbReference>
<evidence type="ECO:0000256" key="5">
    <source>
        <dbReference type="ARBA" id="ARBA00022840"/>
    </source>
</evidence>
<dbReference type="InterPro" id="IPR029056">
    <property type="entry name" value="Ribokinase-like"/>
</dbReference>
<protein>
    <recommendedName>
        <fullName evidence="6">Tagatose-6-phosphate kinase</fullName>
        <ecNumber evidence="6">2.7.1.144</ecNumber>
    </recommendedName>
</protein>
<dbReference type="InterPro" id="IPR017583">
    <property type="entry name" value="Tagatose/fructose_Pkinase"/>
</dbReference>
<keyword evidence="6" id="KW-0423">Lactose metabolism</keyword>
<keyword evidence="4 8" id="KW-0418">Kinase</keyword>
<dbReference type="GO" id="GO:0005829">
    <property type="term" value="C:cytosol"/>
    <property type="evidence" value="ECO:0007669"/>
    <property type="project" value="TreeGrafter"/>
</dbReference>
<dbReference type="GO" id="GO:0009024">
    <property type="term" value="F:tagatose-6-phosphate kinase activity"/>
    <property type="evidence" value="ECO:0007669"/>
    <property type="project" value="UniProtKB-EC"/>
</dbReference>
<evidence type="ECO:0000313" key="9">
    <source>
        <dbReference type="EMBL" id="EOW79496.1"/>
    </source>
</evidence>
<dbReference type="Proteomes" id="UP000013750">
    <property type="component" value="Unassembled WGS sequence"/>
</dbReference>
<reference evidence="9 11" key="2">
    <citation type="submission" date="2013-03" db="EMBL/GenBank/DDBJ databases">
        <title>The Genome Sequence of Enterococcus gilvus ATCC BAA-350 (PacBio/Illumina hybrid assembly).</title>
        <authorList>
            <consortium name="The Broad Institute Genomics Platform"/>
            <consortium name="The Broad Institute Genome Sequencing Center for Infectious Disease"/>
            <person name="Earl A."/>
            <person name="Russ C."/>
            <person name="Gilmore M."/>
            <person name="Surin D."/>
            <person name="Walker B."/>
            <person name="Young S."/>
            <person name="Zeng Q."/>
            <person name="Gargeya S."/>
            <person name="Fitzgerald M."/>
            <person name="Haas B."/>
            <person name="Abouelleil A."/>
            <person name="Allen A.W."/>
            <person name="Alvarado L."/>
            <person name="Arachchi H.M."/>
            <person name="Berlin A.M."/>
            <person name="Chapman S.B."/>
            <person name="Gainer-Dewar J."/>
            <person name="Goldberg J."/>
            <person name="Griggs A."/>
            <person name="Gujja S."/>
            <person name="Hansen M."/>
            <person name="Howarth C."/>
            <person name="Imamovic A."/>
            <person name="Ireland A."/>
            <person name="Larimer J."/>
            <person name="McCowan C."/>
            <person name="Murphy C."/>
            <person name="Pearson M."/>
            <person name="Poon T.W."/>
            <person name="Priest M."/>
            <person name="Roberts A."/>
            <person name="Saif S."/>
            <person name="Shea T."/>
            <person name="Sisk P."/>
            <person name="Sykes S."/>
            <person name="Wortman J."/>
            <person name="Nusbaum C."/>
            <person name="Birren B."/>
        </authorList>
    </citation>
    <scope>NUCLEOTIDE SEQUENCE [LARGE SCALE GENOMIC DNA]</scope>
    <source>
        <strain evidence="9 11">ATCC BAA-350</strain>
    </source>
</reference>
<reference evidence="8 10" key="1">
    <citation type="submission" date="2013-02" db="EMBL/GenBank/DDBJ databases">
        <title>The Genome Sequence of Enterococcus gilvus ATCC BAA-350.</title>
        <authorList>
            <consortium name="The Broad Institute Genome Sequencing Platform"/>
            <consortium name="The Broad Institute Genome Sequencing Center for Infectious Disease"/>
            <person name="Earl A.M."/>
            <person name="Gilmore M.S."/>
            <person name="Lebreton F."/>
            <person name="Walker B."/>
            <person name="Young S.K."/>
            <person name="Zeng Q."/>
            <person name="Gargeya S."/>
            <person name="Fitzgerald M."/>
            <person name="Haas B."/>
            <person name="Abouelleil A."/>
            <person name="Alvarado L."/>
            <person name="Arachchi H.M."/>
            <person name="Berlin A.M."/>
            <person name="Chapman S.B."/>
            <person name="Dewar J."/>
            <person name="Goldberg J."/>
            <person name="Griggs A."/>
            <person name="Gujja S."/>
            <person name="Hansen M."/>
            <person name="Howarth C."/>
            <person name="Imamovic A."/>
            <person name="Larimer J."/>
            <person name="McCowan C."/>
            <person name="Murphy C."/>
            <person name="Neiman D."/>
            <person name="Pearson M."/>
            <person name="Priest M."/>
            <person name="Roberts A."/>
            <person name="Saif S."/>
            <person name="Shea T."/>
            <person name="Sisk P."/>
            <person name="Sykes S."/>
            <person name="Wortman J."/>
            <person name="Nusbaum C."/>
            <person name="Birren B."/>
        </authorList>
    </citation>
    <scope>NUCLEOTIDE SEQUENCE [LARGE SCALE GENOMIC DNA]</scope>
    <source>
        <strain evidence="8 10">ATCC BAA-350</strain>
    </source>
</reference>
<dbReference type="HOGENOM" id="CLU_050013_0_2_9"/>
<sequence>MILTITLNPSMDYNYLVSSLILDQVNRVENPHTSIGGKGINAGRVIAQSGESVVLTGILGGPVGKMILDTLNAENRYHLEFLSVEGNSRNAITIMHDGNTHTELVEKGLYLSKENEALFFQHVAHLLKKYKIDTICISGSVNSDDAKFHLHLLDFIRSIVGKSFPILMDISGEQLENVLVQQSVRPTFIKPNTHELEELVGRKIQTPEEIVVLLHEPLFDNIETIMISQGGDGAIVKHESTVYDVRIPKVDIVNTTGCGDSTVGGMAFAISNGYSIEDAIRYAMACGISNSLFETNGTISTEQVNQFFKEIKLVEIEELLLKNS</sequence>
<comment type="similarity">
    <text evidence="1">Belongs to the carbohydrate kinase pfkB family.</text>
</comment>
<dbReference type="GO" id="GO:0005524">
    <property type="term" value="F:ATP binding"/>
    <property type="evidence" value="ECO:0007669"/>
    <property type="project" value="UniProtKB-KW"/>
</dbReference>
<organism evidence="8 10">
    <name type="scientific">Enterococcus gilvus ATCC BAA-350</name>
    <dbReference type="NCBI Taxonomy" id="1158614"/>
    <lineage>
        <taxon>Bacteria</taxon>
        <taxon>Bacillati</taxon>
        <taxon>Bacillota</taxon>
        <taxon>Bacilli</taxon>
        <taxon>Lactobacillales</taxon>
        <taxon>Enterococcaceae</taxon>
        <taxon>Enterococcus</taxon>
    </lineage>
</organism>
<evidence type="ECO:0000313" key="11">
    <source>
        <dbReference type="Proteomes" id="UP000014160"/>
    </source>
</evidence>
<evidence type="ECO:0000313" key="10">
    <source>
        <dbReference type="Proteomes" id="UP000013750"/>
    </source>
</evidence>
<evidence type="ECO:0000256" key="1">
    <source>
        <dbReference type="ARBA" id="ARBA00005380"/>
    </source>
</evidence>
<dbReference type="eggNOG" id="COG1105">
    <property type="taxonomic scope" value="Bacteria"/>
</dbReference>
<dbReference type="EMBL" id="AJDQ01000004">
    <property type="protein sequence ID" value="EOI57750.1"/>
    <property type="molecule type" value="Genomic_DNA"/>
</dbReference>
<keyword evidence="3 6" id="KW-0547">Nucleotide-binding</keyword>
<evidence type="ECO:0000259" key="7">
    <source>
        <dbReference type="Pfam" id="PF00294"/>
    </source>
</evidence>
<keyword evidence="11" id="KW-1185">Reference proteome</keyword>
<keyword evidence="2 6" id="KW-0808">Transferase</keyword>
<dbReference type="AlphaFoldDB" id="R2VIS6"/>
<proteinExistence type="inferred from homology"/>
<evidence type="ECO:0000256" key="2">
    <source>
        <dbReference type="ARBA" id="ARBA00022679"/>
    </source>
</evidence>
<dbReference type="UniPathway" id="UPA00704">
    <property type="reaction ID" value="UER00715"/>
</dbReference>
<dbReference type="InterPro" id="IPR011611">
    <property type="entry name" value="PfkB_dom"/>
</dbReference>
<dbReference type="GO" id="GO:0005988">
    <property type="term" value="P:lactose metabolic process"/>
    <property type="evidence" value="ECO:0007669"/>
    <property type="project" value="UniProtKB-KW"/>
</dbReference>
<dbReference type="Proteomes" id="UP000014160">
    <property type="component" value="Unassembled WGS sequence"/>
</dbReference>
<gene>
    <name evidence="9" type="ORF">I592_03636</name>
    <name evidence="8" type="ORF">UKC_00725</name>
</gene>
<dbReference type="GO" id="GO:2001059">
    <property type="term" value="P:D-tagatose 6-phosphate catabolic process"/>
    <property type="evidence" value="ECO:0007669"/>
    <property type="project" value="UniProtKB-UniPathway"/>
</dbReference>
<dbReference type="Pfam" id="PF00294">
    <property type="entry name" value="PfkB"/>
    <property type="match status" value="1"/>
</dbReference>
<dbReference type="SUPFAM" id="SSF53613">
    <property type="entry name" value="Ribokinase-like"/>
    <property type="match status" value="1"/>
</dbReference>
<dbReference type="NCBIfam" id="TIGR03168">
    <property type="entry name" value="1-PFK"/>
    <property type="match status" value="1"/>
</dbReference>
<evidence type="ECO:0000313" key="8">
    <source>
        <dbReference type="EMBL" id="EOI57750.1"/>
    </source>
</evidence>
<evidence type="ECO:0000256" key="6">
    <source>
        <dbReference type="PIRNR" id="PIRNR000535"/>
    </source>
</evidence>